<feature type="transmembrane region" description="Helical" evidence="9">
    <location>
        <begin position="85"/>
        <end position="111"/>
    </location>
</feature>
<feature type="domain" description="Tripartite ATP-independent periplasmic transporters DctQ component" evidence="10">
    <location>
        <begin position="23"/>
        <end position="153"/>
    </location>
</feature>
<gene>
    <name evidence="12" type="ORF">DXC78_04955</name>
    <name evidence="11" type="ORF">HF861_05645</name>
</gene>
<evidence type="ECO:0000256" key="4">
    <source>
        <dbReference type="ARBA" id="ARBA00022519"/>
    </source>
</evidence>
<name>A0A3E3E546_9FIRM</name>
<evidence type="ECO:0000313" key="14">
    <source>
        <dbReference type="Proteomes" id="UP000540014"/>
    </source>
</evidence>
<protein>
    <submittedName>
        <fullName evidence="12">TRAP transporter small permease</fullName>
    </submittedName>
</protein>
<reference evidence="11 14" key="2">
    <citation type="submission" date="2020-04" db="EMBL/GenBank/DDBJ databases">
        <authorList>
            <person name="Hitch T.C.A."/>
            <person name="Wylensek D."/>
            <person name="Clavel T."/>
        </authorList>
    </citation>
    <scope>NUCLEOTIDE SEQUENCE [LARGE SCALE GENOMIC DNA]</scope>
    <source>
        <strain evidence="11 14">BSM-383-APC-22F</strain>
    </source>
</reference>
<dbReference type="GO" id="GO:0015740">
    <property type="term" value="P:C4-dicarboxylate transport"/>
    <property type="evidence" value="ECO:0007669"/>
    <property type="project" value="TreeGrafter"/>
</dbReference>
<evidence type="ECO:0000256" key="7">
    <source>
        <dbReference type="ARBA" id="ARBA00023136"/>
    </source>
</evidence>
<keyword evidence="7 9" id="KW-0472">Membrane</keyword>
<evidence type="ECO:0000256" key="6">
    <source>
        <dbReference type="ARBA" id="ARBA00022989"/>
    </source>
</evidence>
<keyword evidence="4" id="KW-0997">Cell inner membrane</keyword>
<keyword evidence="3" id="KW-1003">Cell membrane</keyword>
<evidence type="ECO:0000256" key="5">
    <source>
        <dbReference type="ARBA" id="ARBA00022692"/>
    </source>
</evidence>
<evidence type="ECO:0000256" key="1">
    <source>
        <dbReference type="ARBA" id="ARBA00004429"/>
    </source>
</evidence>
<dbReference type="InterPro" id="IPR055348">
    <property type="entry name" value="DctQ"/>
</dbReference>
<comment type="caution">
    <text evidence="12">The sequence shown here is derived from an EMBL/GenBank/DDBJ whole genome shotgun (WGS) entry which is preliminary data.</text>
</comment>
<evidence type="ECO:0000256" key="2">
    <source>
        <dbReference type="ARBA" id="ARBA00022448"/>
    </source>
</evidence>
<dbReference type="Pfam" id="PF04290">
    <property type="entry name" value="DctQ"/>
    <property type="match status" value="1"/>
</dbReference>
<dbReference type="AlphaFoldDB" id="A0A3E3E546"/>
<dbReference type="EMBL" id="JABAFR010000011">
    <property type="protein sequence ID" value="NME44367.1"/>
    <property type="molecule type" value="Genomic_DNA"/>
</dbReference>
<comment type="subcellular location">
    <subcellularLocation>
        <location evidence="1">Cell inner membrane</location>
        <topology evidence="1">Multi-pass membrane protein</topology>
    </subcellularLocation>
</comment>
<feature type="transmembrane region" description="Helical" evidence="9">
    <location>
        <begin position="12"/>
        <end position="32"/>
    </location>
</feature>
<keyword evidence="2" id="KW-0813">Transport</keyword>
<dbReference type="RefSeq" id="WP_117445994.1">
    <property type="nucleotide sequence ID" value="NZ_CALCIP010000038.1"/>
</dbReference>
<accession>A0A3E3E546</accession>
<keyword evidence="5 9" id="KW-0812">Transmembrane</keyword>
<dbReference type="Proteomes" id="UP000540014">
    <property type="component" value="Unassembled WGS sequence"/>
</dbReference>
<evidence type="ECO:0000256" key="9">
    <source>
        <dbReference type="SAM" id="Phobius"/>
    </source>
</evidence>
<evidence type="ECO:0000313" key="13">
    <source>
        <dbReference type="Proteomes" id="UP000260721"/>
    </source>
</evidence>
<evidence type="ECO:0000313" key="11">
    <source>
        <dbReference type="EMBL" id="NME44367.1"/>
    </source>
</evidence>
<dbReference type="InterPro" id="IPR007387">
    <property type="entry name" value="TRAP_DctQ"/>
</dbReference>
<reference evidence="12 13" key="1">
    <citation type="submission" date="2018-08" db="EMBL/GenBank/DDBJ databases">
        <title>A genome reference for cultivated species of the human gut microbiota.</title>
        <authorList>
            <person name="Zou Y."/>
            <person name="Xue W."/>
            <person name="Luo G."/>
        </authorList>
    </citation>
    <scope>NUCLEOTIDE SEQUENCE [LARGE SCALE GENOMIC DNA]</scope>
    <source>
        <strain evidence="12 13">TF08-11</strain>
    </source>
</reference>
<dbReference type="PANTHER" id="PTHR35011:SF2">
    <property type="entry name" value="2,3-DIKETO-L-GULONATE TRAP TRANSPORTER SMALL PERMEASE PROTEIN YIAM"/>
    <property type="match status" value="1"/>
</dbReference>
<dbReference type="GO" id="GO:0022857">
    <property type="term" value="F:transmembrane transporter activity"/>
    <property type="evidence" value="ECO:0007669"/>
    <property type="project" value="TreeGrafter"/>
</dbReference>
<dbReference type="GO" id="GO:0005886">
    <property type="term" value="C:plasma membrane"/>
    <property type="evidence" value="ECO:0007669"/>
    <property type="project" value="UniProtKB-SubCell"/>
</dbReference>
<keyword evidence="6 9" id="KW-1133">Transmembrane helix</keyword>
<evidence type="ECO:0000313" key="12">
    <source>
        <dbReference type="EMBL" id="RGD76788.1"/>
    </source>
</evidence>
<evidence type="ECO:0000259" key="10">
    <source>
        <dbReference type="Pfam" id="PF04290"/>
    </source>
</evidence>
<comment type="similarity">
    <text evidence="8">Belongs to the TRAP transporter small permease family.</text>
</comment>
<dbReference type="EMBL" id="QUSK01000009">
    <property type="protein sequence ID" value="RGD76788.1"/>
    <property type="molecule type" value="Genomic_DNA"/>
</dbReference>
<evidence type="ECO:0000256" key="3">
    <source>
        <dbReference type="ARBA" id="ARBA00022475"/>
    </source>
</evidence>
<feature type="transmembrane region" description="Helical" evidence="9">
    <location>
        <begin position="47"/>
        <end position="64"/>
    </location>
</feature>
<evidence type="ECO:0000256" key="8">
    <source>
        <dbReference type="ARBA" id="ARBA00038436"/>
    </source>
</evidence>
<dbReference type="Proteomes" id="UP000260721">
    <property type="component" value="Unassembled WGS sequence"/>
</dbReference>
<dbReference type="PANTHER" id="PTHR35011">
    <property type="entry name" value="2,3-DIKETO-L-GULONATE TRAP TRANSPORTER SMALL PERMEASE PROTEIN YIAM"/>
    <property type="match status" value="1"/>
</dbReference>
<sequence length="166" mass="18303">MKKILKSLTSIENFIMVVTFSIMVICSFAQVINRNFFKLPIPWFEEASIYCMIYMALIGTEVGLRDGTQIAVTAVLDKLHGAFKGIVMIFSKVVVLIFSSSVLISAIHLVSKQVQTGQTSSALHLPMSIPYAALVISFAMIVLVQIAFTVELVITLIREKGKESEA</sequence>
<proteinExistence type="inferred from homology"/>
<feature type="transmembrane region" description="Helical" evidence="9">
    <location>
        <begin position="131"/>
        <end position="157"/>
    </location>
</feature>
<organism evidence="12 13">
    <name type="scientific">Faecalicoccus pleomorphus</name>
    <dbReference type="NCBI Taxonomy" id="1323"/>
    <lineage>
        <taxon>Bacteria</taxon>
        <taxon>Bacillati</taxon>
        <taxon>Bacillota</taxon>
        <taxon>Erysipelotrichia</taxon>
        <taxon>Erysipelotrichales</taxon>
        <taxon>Erysipelotrichaceae</taxon>
        <taxon>Faecalicoccus</taxon>
    </lineage>
</organism>